<keyword evidence="1" id="KW-1133">Transmembrane helix</keyword>
<reference evidence="2" key="2">
    <citation type="submission" date="2020-11" db="EMBL/GenBank/DDBJ databases">
        <authorList>
            <person name="McCartney M.A."/>
            <person name="Auch B."/>
            <person name="Kono T."/>
            <person name="Mallez S."/>
            <person name="Becker A."/>
            <person name="Gohl D.M."/>
            <person name="Silverstein K.A.T."/>
            <person name="Koren S."/>
            <person name="Bechman K.B."/>
            <person name="Herman A."/>
            <person name="Abrahante J.E."/>
            <person name="Garbe J."/>
        </authorList>
    </citation>
    <scope>NUCLEOTIDE SEQUENCE</scope>
    <source>
        <strain evidence="2">Duluth1</strain>
        <tissue evidence="2">Whole animal</tissue>
    </source>
</reference>
<proteinExistence type="predicted"/>
<accession>A0A9D4R8H1</accession>
<evidence type="ECO:0000256" key="1">
    <source>
        <dbReference type="SAM" id="Phobius"/>
    </source>
</evidence>
<dbReference type="AlphaFoldDB" id="A0A9D4R8H1"/>
<organism evidence="2 3">
    <name type="scientific">Dreissena polymorpha</name>
    <name type="common">Zebra mussel</name>
    <name type="synonym">Mytilus polymorpha</name>
    <dbReference type="NCBI Taxonomy" id="45954"/>
    <lineage>
        <taxon>Eukaryota</taxon>
        <taxon>Metazoa</taxon>
        <taxon>Spiralia</taxon>
        <taxon>Lophotrochozoa</taxon>
        <taxon>Mollusca</taxon>
        <taxon>Bivalvia</taxon>
        <taxon>Autobranchia</taxon>
        <taxon>Heteroconchia</taxon>
        <taxon>Euheterodonta</taxon>
        <taxon>Imparidentia</taxon>
        <taxon>Neoheterodontei</taxon>
        <taxon>Myida</taxon>
        <taxon>Dreissenoidea</taxon>
        <taxon>Dreissenidae</taxon>
        <taxon>Dreissena</taxon>
    </lineage>
</organism>
<keyword evidence="1" id="KW-0812">Transmembrane</keyword>
<comment type="caution">
    <text evidence="2">The sequence shown here is derived from an EMBL/GenBank/DDBJ whole genome shotgun (WGS) entry which is preliminary data.</text>
</comment>
<evidence type="ECO:0000313" key="3">
    <source>
        <dbReference type="Proteomes" id="UP000828390"/>
    </source>
</evidence>
<gene>
    <name evidence="2" type="ORF">DPMN_100238</name>
</gene>
<sequence length="105" mass="12373">MSCALLHLPVRLRILCSEVGFLLFFTASVIFLFQLPPLLYLLPCSRRHPVLLLPRFIPQNFIARILPSLLYLCPVELYCLFTQLYQRLEPVLDFTVELFRFLFVL</sequence>
<feature type="transmembrane region" description="Helical" evidence="1">
    <location>
        <begin position="21"/>
        <end position="41"/>
    </location>
</feature>
<evidence type="ECO:0000313" key="2">
    <source>
        <dbReference type="EMBL" id="KAH3857627.1"/>
    </source>
</evidence>
<reference evidence="2" key="1">
    <citation type="journal article" date="2019" name="bioRxiv">
        <title>The Genome of the Zebra Mussel, Dreissena polymorpha: A Resource for Invasive Species Research.</title>
        <authorList>
            <person name="McCartney M.A."/>
            <person name="Auch B."/>
            <person name="Kono T."/>
            <person name="Mallez S."/>
            <person name="Zhang Y."/>
            <person name="Obille A."/>
            <person name="Becker A."/>
            <person name="Abrahante J.E."/>
            <person name="Garbe J."/>
            <person name="Badalamenti J.P."/>
            <person name="Herman A."/>
            <person name="Mangelson H."/>
            <person name="Liachko I."/>
            <person name="Sullivan S."/>
            <person name="Sone E.D."/>
            <person name="Koren S."/>
            <person name="Silverstein K.A.T."/>
            <person name="Beckman K.B."/>
            <person name="Gohl D.M."/>
        </authorList>
    </citation>
    <scope>NUCLEOTIDE SEQUENCE</scope>
    <source>
        <strain evidence="2">Duluth1</strain>
        <tissue evidence="2">Whole animal</tissue>
    </source>
</reference>
<keyword evidence="3" id="KW-1185">Reference proteome</keyword>
<keyword evidence="1" id="KW-0472">Membrane</keyword>
<dbReference type="EMBL" id="JAIWYP010000003">
    <property type="protein sequence ID" value="KAH3857627.1"/>
    <property type="molecule type" value="Genomic_DNA"/>
</dbReference>
<protein>
    <submittedName>
        <fullName evidence="2">Uncharacterized protein</fullName>
    </submittedName>
</protein>
<feature type="transmembrane region" description="Helical" evidence="1">
    <location>
        <begin position="61"/>
        <end position="81"/>
    </location>
</feature>
<dbReference type="Proteomes" id="UP000828390">
    <property type="component" value="Unassembled WGS sequence"/>
</dbReference>
<name>A0A9D4R8H1_DREPO</name>